<organism evidence="3 4">
    <name type="scientific">Cylindrobasidium torrendii FP15055 ss-10</name>
    <dbReference type="NCBI Taxonomy" id="1314674"/>
    <lineage>
        <taxon>Eukaryota</taxon>
        <taxon>Fungi</taxon>
        <taxon>Dikarya</taxon>
        <taxon>Basidiomycota</taxon>
        <taxon>Agaricomycotina</taxon>
        <taxon>Agaricomycetes</taxon>
        <taxon>Agaricomycetidae</taxon>
        <taxon>Agaricales</taxon>
        <taxon>Marasmiineae</taxon>
        <taxon>Physalacriaceae</taxon>
        <taxon>Cylindrobasidium</taxon>
    </lineage>
</organism>
<evidence type="ECO:0000313" key="4">
    <source>
        <dbReference type="Proteomes" id="UP000054007"/>
    </source>
</evidence>
<feature type="domain" description="SWI/SNF and RSC complexes subunit Ssr4 N-terminal" evidence="2">
    <location>
        <begin position="22"/>
        <end position="137"/>
    </location>
</feature>
<feature type="compositionally biased region" description="Basic and acidic residues" evidence="1">
    <location>
        <begin position="243"/>
        <end position="252"/>
    </location>
</feature>
<sequence>MATPAQVSEGLCLKFPKDLGMHPQLSTEQAVTMLGKAAMIATQQPFVWGFIDKPQEGSIFLVFLPLQQLFPNDGIRYFEQEQKYPISLPGGKELETHEIRYGFVPSSSDTHGWRVRRRYRLIQGGHPQLLLIHYSRGEAMTVPHALLTSPIRTYPLRQVTEPPVFIAGERSGLKAPVGMPQGGGGPGPMGGGGPMVGGGPMGGGGPGPMGMGGGMRGGPPMAGMSIHQQQAMLAQQNNNMAMMEREQKRREAMAAQQQPRQPPPGPPRPEEIEDVDEADFVSTRSLALARYRRNHDFMNDIFRHAAYGGKHTPAPPKAHEAFDLPAMEEKVAKLEQEIEALKSRKLRGSSSMEVDVAVA</sequence>
<dbReference type="EMBL" id="KN880439">
    <property type="protein sequence ID" value="KIY72897.1"/>
    <property type="molecule type" value="Genomic_DNA"/>
</dbReference>
<dbReference type="GO" id="GO:0006338">
    <property type="term" value="P:chromatin remodeling"/>
    <property type="evidence" value="ECO:0007669"/>
    <property type="project" value="InterPro"/>
</dbReference>
<feature type="region of interest" description="Disordered" evidence="1">
    <location>
        <begin position="243"/>
        <end position="277"/>
    </location>
</feature>
<dbReference type="Pfam" id="PF08549">
    <property type="entry name" value="SWI-SNF_Ssr4_N"/>
    <property type="match status" value="1"/>
</dbReference>
<proteinExistence type="predicted"/>
<dbReference type="OrthoDB" id="5321006at2759"/>
<evidence type="ECO:0000259" key="2">
    <source>
        <dbReference type="Pfam" id="PF08549"/>
    </source>
</evidence>
<reference evidence="3 4" key="1">
    <citation type="journal article" date="2015" name="Fungal Genet. Biol.">
        <title>Evolution of novel wood decay mechanisms in Agaricales revealed by the genome sequences of Fistulina hepatica and Cylindrobasidium torrendii.</title>
        <authorList>
            <person name="Floudas D."/>
            <person name="Held B.W."/>
            <person name="Riley R."/>
            <person name="Nagy L.G."/>
            <person name="Koehler G."/>
            <person name="Ransdell A.S."/>
            <person name="Younus H."/>
            <person name="Chow J."/>
            <person name="Chiniquy J."/>
            <person name="Lipzen A."/>
            <person name="Tritt A."/>
            <person name="Sun H."/>
            <person name="Haridas S."/>
            <person name="LaButti K."/>
            <person name="Ohm R.A."/>
            <person name="Kues U."/>
            <person name="Blanchette R.A."/>
            <person name="Grigoriev I.V."/>
            <person name="Minto R.E."/>
            <person name="Hibbett D.S."/>
        </authorList>
    </citation>
    <scope>NUCLEOTIDE SEQUENCE [LARGE SCALE GENOMIC DNA]</scope>
    <source>
        <strain evidence="3 4">FP15055 ss-10</strain>
    </source>
</reference>
<keyword evidence="4" id="KW-1185">Reference proteome</keyword>
<gene>
    <name evidence="3" type="ORF">CYLTODRAFT_417415</name>
</gene>
<accession>A0A0D7BR44</accession>
<protein>
    <recommendedName>
        <fullName evidence="2">SWI/SNF and RSC complexes subunit Ssr4 N-terminal domain-containing protein</fullName>
    </recommendedName>
</protein>
<evidence type="ECO:0000256" key="1">
    <source>
        <dbReference type="SAM" id="MobiDB-lite"/>
    </source>
</evidence>
<dbReference type="InterPro" id="IPR013859">
    <property type="entry name" value="Ssr4_N"/>
</dbReference>
<dbReference type="Proteomes" id="UP000054007">
    <property type="component" value="Unassembled WGS sequence"/>
</dbReference>
<dbReference type="STRING" id="1314674.A0A0D7BR44"/>
<dbReference type="AlphaFoldDB" id="A0A0D7BR44"/>
<evidence type="ECO:0000313" key="3">
    <source>
        <dbReference type="EMBL" id="KIY72897.1"/>
    </source>
</evidence>
<name>A0A0D7BR44_9AGAR</name>